<feature type="region of interest" description="Disordered" evidence="1">
    <location>
        <begin position="269"/>
        <end position="296"/>
    </location>
</feature>
<feature type="transmembrane region" description="Helical" evidence="2">
    <location>
        <begin position="12"/>
        <end position="35"/>
    </location>
</feature>
<feature type="compositionally biased region" description="Low complexity" evidence="1">
    <location>
        <begin position="205"/>
        <end position="214"/>
    </location>
</feature>
<evidence type="ECO:0000313" key="4">
    <source>
        <dbReference type="Proteomes" id="UP000054988"/>
    </source>
</evidence>
<keyword evidence="2" id="KW-0812">Transmembrane</keyword>
<protein>
    <submittedName>
        <fullName evidence="3">Uncharacterized protein</fullName>
    </submittedName>
</protein>
<accession>A0A0W0F9J2</accession>
<dbReference type="AlphaFoldDB" id="A0A0W0F9J2"/>
<evidence type="ECO:0000256" key="2">
    <source>
        <dbReference type="SAM" id="Phobius"/>
    </source>
</evidence>
<feature type="compositionally biased region" description="Low complexity" evidence="1">
    <location>
        <begin position="187"/>
        <end position="198"/>
    </location>
</feature>
<feature type="region of interest" description="Disordered" evidence="1">
    <location>
        <begin position="158"/>
        <end position="214"/>
    </location>
</feature>
<dbReference type="Proteomes" id="UP000054988">
    <property type="component" value="Unassembled WGS sequence"/>
</dbReference>
<name>A0A0W0F9J2_MONRR</name>
<dbReference type="EMBL" id="LATX01002193">
    <property type="protein sequence ID" value="KTB32972.1"/>
    <property type="molecule type" value="Genomic_DNA"/>
</dbReference>
<organism evidence="3 4">
    <name type="scientific">Moniliophthora roreri</name>
    <name type="common">Frosty pod rot fungus</name>
    <name type="synonym">Monilia roreri</name>
    <dbReference type="NCBI Taxonomy" id="221103"/>
    <lineage>
        <taxon>Eukaryota</taxon>
        <taxon>Fungi</taxon>
        <taxon>Dikarya</taxon>
        <taxon>Basidiomycota</taxon>
        <taxon>Agaricomycotina</taxon>
        <taxon>Agaricomycetes</taxon>
        <taxon>Agaricomycetidae</taxon>
        <taxon>Agaricales</taxon>
        <taxon>Marasmiineae</taxon>
        <taxon>Marasmiaceae</taxon>
        <taxon>Moniliophthora</taxon>
    </lineage>
</organism>
<feature type="compositionally biased region" description="Basic residues" evidence="1">
    <location>
        <begin position="161"/>
        <end position="174"/>
    </location>
</feature>
<keyword evidence="2" id="KW-0472">Membrane</keyword>
<evidence type="ECO:0000256" key="1">
    <source>
        <dbReference type="SAM" id="MobiDB-lite"/>
    </source>
</evidence>
<keyword evidence="2" id="KW-1133">Transmembrane helix</keyword>
<comment type="caution">
    <text evidence="3">The sequence shown here is derived from an EMBL/GenBank/DDBJ whole genome shotgun (WGS) entry which is preliminary data.</text>
</comment>
<proteinExistence type="predicted"/>
<evidence type="ECO:0000313" key="3">
    <source>
        <dbReference type="EMBL" id="KTB32972.1"/>
    </source>
</evidence>
<sequence length="329" mass="36497">MELILSEGEMVLASEFLLVLIVCVVVVIINFFLLAHPSYLIPAPQDCKDESCTLTPSSSSTPSTSVSEAFQNQIISENLGWTKTQRKLEEEINDLRNLVELCQDIHVRCDRMEKQIRELRRGIEPLVRSISSNDKLEPEPAPPEAVAAVETPALSVSGLKPSRRRPKLHLSHLKPRTEDLSKLMPISTTFSTSPSSSSSRRRSSKSTSRATAPRDMLQAFTSDFCFYVQEDKATLVAPSRLELSRLDSVDERSRPFTLANTLKVSSPNVNVPVSTPGEATNGIRHPSSVRDARGPETTDFKFFGGIKVILHPSTRRMSIAGRRPPFGEQ</sequence>
<reference evidence="3 4" key="1">
    <citation type="submission" date="2015-12" db="EMBL/GenBank/DDBJ databases">
        <title>Draft genome sequence of Moniliophthora roreri, the causal agent of frosty pod rot of cacao.</title>
        <authorList>
            <person name="Aime M.C."/>
            <person name="Diaz-Valderrama J.R."/>
            <person name="Kijpornyongpan T."/>
            <person name="Phillips-Mora W."/>
        </authorList>
    </citation>
    <scope>NUCLEOTIDE SEQUENCE [LARGE SCALE GENOMIC DNA]</scope>
    <source>
        <strain evidence="3 4">MCA 2952</strain>
    </source>
</reference>
<gene>
    <name evidence="3" type="ORF">WG66_14442</name>
</gene>